<evidence type="ECO:0000259" key="9">
    <source>
        <dbReference type="PROSITE" id="PS50089"/>
    </source>
</evidence>
<dbReference type="InterPro" id="IPR013083">
    <property type="entry name" value="Znf_RING/FYVE/PHD"/>
</dbReference>
<comment type="caution">
    <text evidence="10">The sequence shown here is derived from an EMBL/GenBank/DDBJ whole genome shotgun (WGS) entry which is preliminary data.</text>
</comment>
<dbReference type="AlphaFoldDB" id="A0ABD1Z136"/>
<keyword evidence="2 5" id="KW-0238">DNA-binding</keyword>
<evidence type="ECO:0000313" key="10">
    <source>
        <dbReference type="EMBL" id="KAL2641438.1"/>
    </source>
</evidence>
<proteinExistence type="predicted"/>
<dbReference type="Pfam" id="PF13639">
    <property type="entry name" value="zf-RING_2"/>
    <property type="match status" value="1"/>
</dbReference>
<feature type="domain" description="RING-type" evidence="9">
    <location>
        <begin position="31"/>
        <end position="73"/>
    </location>
</feature>
<evidence type="ECO:0000256" key="7">
    <source>
        <dbReference type="SAM" id="MobiDB-lite"/>
    </source>
</evidence>
<dbReference type="PROSITE" id="PS50089">
    <property type="entry name" value="ZF_RING_2"/>
    <property type="match status" value="1"/>
</dbReference>
<dbReference type="Pfam" id="PF05920">
    <property type="entry name" value="Homeobox_KN"/>
    <property type="match status" value="1"/>
</dbReference>
<dbReference type="CDD" id="cd00086">
    <property type="entry name" value="homeodomain"/>
    <property type="match status" value="1"/>
</dbReference>
<dbReference type="InterPro" id="IPR001841">
    <property type="entry name" value="Znf_RING"/>
</dbReference>
<evidence type="ECO:0000256" key="6">
    <source>
        <dbReference type="PROSITE-ProRule" id="PRU00175"/>
    </source>
</evidence>
<name>A0ABD1Z136_9MARC</name>
<keyword evidence="4 5" id="KW-0539">Nucleus</keyword>
<dbReference type="InterPro" id="IPR050224">
    <property type="entry name" value="TALE_homeobox"/>
</dbReference>
<dbReference type="CDD" id="cd16464">
    <property type="entry name" value="RING-H2_Pirh2-like"/>
    <property type="match status" value="1"/>
</dbReference>
<dbReference type="SUPFAM" id="SSF46689">
    <property type="entry name" value="Homeodomain-like"/>
    <property type="match status" value="1"/>
</dbReference>
<evidence type="ECO:0000256" key="5">
    <source>
        <dbReference type="PROSITE-ProRule" id="PRU00108"/>
    </source>
</evidence>
<reference evidence="10 11" key="1">
    <citation type="submission" date="2024-09" db="EMBL/GenBank/DDBJ databases">
        <title>Chromosome-scale assembly of Riccia fluitans.</title>
        <authorList>
            <person name="Paukszto L."/>
            <person name="Sawicki J."/>
            <person name="Karawczyk K."/>
            <person name="Piernik-Szablinska J."/>
            <person name="Szczecinska M."/>
            <person name="Mazdziarz M."/>
        </authorList>
    </citation>
    <scope>NUCLEOTIDE SEQUENCE [LARGE SCALE GENOMIC DNA]</scope>
    <source>
        <strain evidence="10">Rf_01</strain>
        <tissue evidence="10">Aerial parts of the thallus</tissue>
    </source>
</reference>
<sequence length="436" mass="49575">MCILTVCTGCFYSLVLEQIHPSVETSRRHSCPGCFEDLFDSMKVIAVMPCGHTIHLECSKEIQKHSQYSCPMCLKSVSDTSKMWERLGQEVAATPMPEAYPNNMVKYGCDGESSLYGLEQLFSAELQSDNELYRQEILDSLGRDLETTIRPDSPNAATCSTSMNEIELTSTVFNHPLFRHIITASVALYKTGIDEEEGKRLDELAELYFPNWKSDAPDTTVEDSFSSQGRDLRLDLCLEKYLHLLQEFMLDVGELTASAATVCNQIKNKVIIKSEDLGDSLGRRHSESDSASGINHKEEEETTHREHADQANNSAVRPRKTLTQSFSDEEWKGAILASYDPKVLKRLKEKHLKEGRKNAKLPDPARVLLMEWWTKHTGNPYPTEEEKILLAKQGSLEIDQINNWFINQRKRHCCTIFSENRKSHSPSCYKMVAPRR</sequence>
<dbReference type="GO" id="GO:0005634">
    <property type="term" value="C:nucleus"/>
    <property type="evidence" value="ECO:0007669"/>
    <property type="project" value="UniProtKB-SubCell"/>
</dbReference>
<dbReference type="GO" id="GO:0008270">
    <property type="term" value="F:zinc ion binding"/>
    <property type="evidence" value="ECO:0007669"/>
    <property type="project" value="UniProtKB-KW"/>
</dbReference>
<organism evidence="10 11">
    <name type="scientific">Riccia fluitans</name>
    <dbReference type="NCBI Taxonomy" id="41844"/>
    <lineage>
        <taxon>Eukaryota</taxon>
        <taxon>Viridiplantae</taxon>
        <taxon>Streptophyta</taxon>
        <taxon>Embryophyta</taxon>
        <taxon>Marchantiophyta</taxon>
        <taxon>Marchantiopsida</taxon>
        <taxon>Marchantiidae</taxon>
        <taxon>Marchantiales</taxon>
        <taxon>Ricciaceae</taxon>
        <taxon>Riccia</taxon>
    </lineage>
</organism>
<comment type="subcellular location">
    <subcellularLocation>
        <location evidence="1 5">Nucleus</location>
    </subcellularLocation>
</comment>
<feature type="region of interest" description="Disordered" evidence="7">
    <location>
        <begin position="281"/>
        <end position="315"/>
    </location>
</feature>
<dbReference type="Gene3D" id="3.30.40.10">
    <property type="entry name" value="Zinc/RING finger domain, C3HC4 (zinc finger)"/>
    <property type="match status" value="1"/>
</dbReference>
<dbReference type="InterPro" id="IPR001356">
    <property type="entry name" value="HD"/>
</dbReference>
<keyword evidence="11" id="KW-1185">Reference proteome</keyword>
<evidence type="ECO:0000313" key="11">
    <source>
        <dbReference type="Proteomes" id="UP001605036"/>
    </source>
</evidence>
<evidence type="ECO:0000256" key="1">
    <source>
        <dbReference type="ARBA" id="ARBA00004123"/>
    </source>
</evidence>
<dbReference type="InterPro" id="IPR008422">
    <property type="entry name" value="KN_HD"/>
</dbReference>
<dbReference type="SMART" id="SM00389">
    <property type="entry name" value="HOX"/>
    <property type="match status" value="1"/>
</dbReference>
<evidence type="ECO:0000256" key="2">
    <source>
        <dbReference type="ARBA" id="ARBA00023125"/>
    </source>
</evidence>
<dbReference type="InterPro" id="IPR009057">
    <property type="entry name" value="Homeodomain-like_sf"/>
</dbReference>
<keyword evidence="6" id="KW-0479">Metal-binding</keyword>
<evidence type="ECO:0000256" key="4">
    <source>
        <dbReference type="ARBA" id="ARBA00023242"/>
    </source>
</evidence>
<evidence type="ECO:0000259" key="8">
    <source>
        <dbReference type="PROSITE" id="PS50071"/>
    </source>
</evidence>
<protein>
    <submittedName>
        <fullName evidence="10">Uncharacterized protein</fullName>
    </submittedName>
</protein>
<dbReference type="SMART" id="SM00184">
    <property type="entry name" value="RING"/>
    <property type="match status" value="1"/>
</dbReference>
<dbReference type="Proteomes" id="UP001605036">
    <property type="component" value="Unassembled WGS sequence"/>
</dbReference>
<keyword evidence="6" id="KW-0863">Zinc-finger</keyword>
<feature type="domain" description="Homeobox" evidence="8">
    <location>
        <begin position="352"/>
        <end position="411"/>
    </location>
</feature>
<accession>A0ABD1Z136</accession>
<dbReference type="PANTHER" id="PTHR11850">
    <property type="entry name" value="HOMEOBOX PROTEIN TRANSCRIPTION FACTORS"/>
    <property type="match status" value="1"/>
</dbReference>
<dbReference type="GO" id="GO:0003677">
    <property type="term" value="F:DNA binding"/>
    <property type="evidence" value="ECO:0007669"/>
    <property type="project" value="UniProtKB-UniRule"/>
</dbReference>
<dbReference type="EMBL" id="JBHFFA010000002">
    <property type="protein sequence ID" value="KAL2641438.1"/>
    <property type="molecule type" value="Genomic_DNA"/>
</dbReference>
<evidence type="ECO:0000256" key="3">
    <source>
        <dbReference type="ARBA" id="ARBA00023155"/>
    </source>
</evidence>
<keyword evidence="3 5" id="KW-0371">Homeobox</keyword>
<dbReference type="SUPFAM" id="SSF57850">
    <property type="entry name" value="RING/U-box"/>
    <property type="match status" value="1"/>
</dbReference>
<feature type="compositionally biased region" description="Basic and acidic residues" evidence="7">
    <location>
        <begin position="295"/>
        <end position="309"/>
    </location>
</feature>
<dbReference type="PROSITE" id="PS50071">
    <property type="entry name" value="HOMEOBOX_2"/>
    <property type="match status" value="1"/>
</dbReference>
<feature type="DNA-binding region" description="Homeobox" evidence="5">
    <location>
        <begin position="354"/>
        <end position="412"/>
    </location>
</feature>
<dbReference type="Gene3D" id="1.10.10.60">
    <property type="entry name" value="Homeodomain-like"/>
    <property type="match status" value="1"/>
</dbReference>
<gene>
    <name evidence="10" type="ORF">R1flu_009025</name>
</gene>
<keyword evidence="6" id="KW-0862">Zinc</keyword>